<feature type="compositionally biased region" description="Basic residues" evidence="6">
    <location>
        <begin position="316"/>
        <end position="325"/>
    </location>
</feature>
<evidence type="ECO:0000256" key="2">
    <source>
        <dbReference type="ARBA" id="ARBA00022525"/>
    </source>
</evidence>
<comment type="function">
    <text evidence="5">Chemorepulsive axon guidance protein required for the development of spinal cord and forebrain commissures. Acts as a chemorepulsive guidance protein for commissural axons during development. Able to inhibit or repel neurite outgrowth from dorsal spinal cord.</text>
</comment>
<feature type="compositionally biased region" description="Polar residues" evidence="6">
    <location>
        <begin position="228"/>
        <end position="242"/>
    </location>
</feature>
<keyword evidence="9" id="KW-1185">Reference proteome</keyword>
<evidence type="ECO:0000256" key="6">
    <source>
        <dbReference type="SAM" id="MobiDB-lite"/>
    </source>
</evidence>
<evidence type="ECO:0000256" key="4">
    <source>
        <dbReference type="ARBA" id="ARBA00023180"/>
    </source>
</evidence>
<accession>A0AAV1NPN2</accession>
<dbReference type="GO" id="GO:0030900">
    <property type="term" value="P:forebrain development"/>
    <property type="evidence" value="ECO:0007669"/>
    <property type="project" value="UniProtKB-UniRule"/>
</dbReference>
<keyword evidence="4" id="KW-0325">Glycoprotein</keyword>
<dbReference type="EMBL" id="CAWUFR010000047">
    <property type="protein sequence ID" value="CAK6960933.1"/>
    <property type="molecule type" value="Genomic_DNA"/>
</dbReference>
<evidence type="ECO:0000313" key="8">
    <source>
        <dbReference type="EMBL" id="CAK6960933.1"/>
    </source>
</evidence>
<dbReference type="Pfam" id="PF06396">
    <property type="entry name" value="AGTRAP"/>
    <property type="match status" value="1"/>
</dbReference>
<dbReference type="InterPro" id="IPR009436">
    <property type="entry name" value="AGTRAP"/>
</dbReference>
<dbReference type="AlphaFoldDB" id="A0AAV1NPN2"/>
<dbReference type="GO" id="GO:0005576">
    <property type="term" value="C:extracellular region"/>
    <property type="evidence" value="ECO:0007669"/>
    <property type="project" value="UniProtKB-SubCell"/>
</dbReference>
<protein>
    <recommendedName>
        <fullName evidence="5">Draxin</fullName>
    </recommendedName>
    <alternativeName>
        <fullName evidence="5">Dorsal inhibitory axon guidance protein</fullName>
    </alternativeName>
    <alternativeName>
        <fullName evidence="5">Dorsal repulsive axon guidance protein</fullName>
    </alternativeName>
</protein>
<dbReference type="SMART" id="SM00805">
    <property type="entry name" value="AGTRAP"/>
    <property type="match status" value="1"/>
</dbReference>
<keyword evidence="7" id="KW-1133">Transmembrane helix</keyword>
<feature type="transmembrane region" description="Helical" evidence="7">
    <location>
        <begin position="515"/>
        <end position="538"/>
    </location>
</feature>
<organism evidence="8 9">
    <name type="scientific">Scomber scombrus</name>
    <name type="common">Atlantic mackerel</name>
    <name type="synonym">Scomber vernalis</name>
    <dbReference type="NCBI Taxonomy" id="13677"/>
    <lineage>
        <taxon>Eukaryota</taxon>
        <taxon>Metazoa</taxon>
        <taxon>Chordata</taxon>
        <taxon>Craniata</taxon>
        <taxon>Vertebrata</taxon>
        <taxon>Euteleostomi</taxon>
        <taxon>Actinopterygii</taxon>
        <taxon>Neopterygii</taxon>
        <taxon>Teleostei</taxon>
        <taxon>Neoteleostei</taxon>
        <taxon>Acanthomorphata</taxon>
        <taxon>Pelagiaria</taxon>
        <taxon>Scombriformes</taxon>
        <taxon>Scombridae</taxon>
        <taxon>Scomber</taxon>
    </lineage>
</organism>
<dbReference type="GO" id="GO:0007411">
    <property type="term" value="P:axon guidance"/>
    <property type="evidence" value="ECO:0007669"/>
    <property type="project" value="UniProtKB-UniRule"/>
</dbReference>
<comment type="caution">
    <text evidence="8">The sequence shown here is derived from an EMBL/GenBank/DDBJ whole genome shotgun (WGS) entry which is preliminary data.</text>
</comment>
<feature type="compositionally biased region" description="Basic residues" evidence="6">
    <location>
        <begin position="174"/>
        <end position="191"/>
    </location>
</feature>
<keyword evidence="7" id="KW-0472">Membrane</keyword>
<evidence type="ECO:0000256" key="1">
    <source>
        <dbReference type="ARBA" id="ARBA00022473"/>
    </source>
</evidence>
<keyword evidence="7" id="KW-0812">Transmembrane</keyword>
<keyword evidence="1 5" id="KW-0217">Developmental protein</keyword>
<feature type="transmembrane region" description="Helical" evidence="7">
    <location>
        <begin position="480"/>
        <end position="503"/>
    </location>
</feature>
<keyword evidence="3" id="KW-0732">Signal</keyword>
<evidence type="ECO:0000256" key="5">
    <source>
        <dbReference type="HAMAP-Rule" id="MF_03060"/>
    </source>
</evidence>
<feature type="region of interest" description="Disordered" evidence="6">
    <location>
        <begin position="310"/>
        <end position="333"/>
    </location>
</feature>
<feature type="compositionally biased region" description="Polar residues" evidence="6">
    <location>
        <begin position="566"/>
        <end position="585"/>
    </location>
</feature>
<feature type="compositionally biased region" description="Polar residues" evidence="6">
    <location>
        <begin position="160"/>
        <end position="171"/>
    </location>
</feature>
<feature type="compositionally biased region" description="Polar residues" evidence="6">
    <location>
        <begin position="74"/>
        <end position="84"/>
    </location>
</feature>
<feature type="compositionally biased region" description="Polar residues" evidence="6">
    <location>
        <begin position="255"/>
        <end position="264"/>
    </location>
</feature>
<dbReference type="PANTHER" id="PTHR28610">
    <property type="entry name" value="DRAXIN"/>
    <property type="match status" value="1"/>
</dbReference>
<dbReference type="PANTHER" id="PTHR28610:SF1">
    <property type="entry name" value="DRAXIN"/>
    <property type="match status" value="1"/>
</dbReference>
<dbReference type="HAMAP" id="MF_03060">
    <property type="entry name" value="Draxin"/>
    <property type="match status" value="1"/>
</dbReference>
<sequence length="592" mass="65502">MELFVTDPAVARVHGFTVITWHVGKQQPQTQRGWHCALQTMALSWSLLLVFLCAILAPSHSTEPGAPHGKRRQAQTSAGGSNALQHPLQGLQGHSYSRGRGGHGSQGARGAQGGAGLLSHRPMHPLARPEDDGTGLEGLSPVKLEMGPGRDRDRVRMGMKTSSQARDNNLLGTRKGRRHGHGSGHGHHFEHRRQGSQRDKGRHGKGFLPEPALSSALKDRDLFDEPPFTSSAASHSLSMTPPSDSPSPIAAVFGSGSSMVTTVMNEHPPTLPPASTKPQRSGRGKGQGEVMPTLDMALFDWTDYEDMKPVDAWPSSKKKDKRRSKNLSSGNVTVDPDAIEPCDHHLDCLPGSCCDLRQHECKPHNRGLNNKCYDDCMCEEGFRCYAKFHRKRRVTRRRGRCVVPDPQQVEALNRIKVELLCPNSLIMEIPAINLKAIVLVHWLLTVWGCMAWLPPSFAWGNFTVLAIGVWAIAQRDSIDAVLLYLMGMTVTILTDIIHFGIYYPLNDYAERGRDVFRFSAGMAILSLLLKPASCFFVYQMYRERGGDYNVNFGFPSMARNREAYQSIDQQDESSSPANPFNQAQDSKPARTY</sequence>
<evidence type="ECO:0000313" key="9">
    <source>
        <dbReference type="Proteomes" id="UP001314229"/>
    </source>
</evidence>
<dbReference type="InterPro" id="IPR029094">
    <property type="entry name" value="Draxin"/>
</dbReference>
<feature type="transmembrane region" description="Helical" evidence="7">
    <location>
        <begin position="456"/>
        <end position="473"/>
    </location>
</feature>
<reference evidence="8 9" key="1">
    <citation type="submission" date="2024-01" db="EMBL/GenBank/DDBJ databases">
        <authorList>
            <person name="Alioto T."/>
            <person name="Alioto T."/>
            <person name="Gomez Garrido J."/>
        </authorList>
    </citation>
    <scope>NUCLEOTIDE SEQUENCE [LARGE SCALE GENOMIC DNA]</scope>
</reference>
<dbReference type="Pfam" id="PF15550">
    <property type="entry name" value="Draxin"/>
    <property type="match status" value="1"/>
</dbReference>
<evidence type="ECO:0000256" key="3">
    <source>
        <dbReference type="ARBA" id="ARBA00022729"/>
    </source>
</evidence>
<evidence type="ECO:0000256" key="7">
    <source>
        <dbReference type="SAM" id="Phobius"/>
    </source>
</evidence>
<dbReference type="GO" id="GO:0016055">
    <property type="term" value="P:Wnt signaling pathway"/>
    <property type="evidence" value="ECO:0007669"/>
    <property type="project" value="InterPro"/>
</dbReference>
<dbReference type="Proteomes" id="UP001314229">
    <property type="component" value="Unassembled WGS sequence"/>
</dbReference>
<name>A0AAV1NPN2_SCOSC</name>
<keyword evidence="2 5" id="KW-0964">Secreted</keyword>
<proteinExistence type="inferred from homology"/>
<dbReference type="GO" id="GO:0038166">
    <property type="term" value="P:angiotensin-activated signaling pathway"/>
    <property type="evidence" value="ECO:0007669"/>
    <property type="project" value="InterPro"/>
</dbReference>
<gene>
    <name evidence="5" type="primary">DRAXIN</name>
    <name evidence="8" type="ORF">FSCOSCO3_A025906</name>
</gene>
<dbReference type="GO" id="GO:0021516">
    <property type="term" value="P:dorsal spinal cord development"/>
    <property type="evidence" value="ECO:0007669"/>
    <property type="project" value="UniProtKB-UniRule"/>
</dbReference>
<feature type="region of interest" description="Disordered" evidence="6">
    <location>
        <begin position="565"/>
        <end position="592"/>
    </location>
</feature>
<dbReference type="GO" id="GO:0021528">
    <property type="term" value="P:commissural neuron differentiation in spinal cord"/>
    <property type="evidence" value="ECO:0007669"/>
    <property type="project" value="UniProtKB-UniRule"/>
</dbReference>
<feature type="region of interest" description="Disordered" evidence="6">
    <location>
        <begin position="61"/>
        <end position="291"/>
    </location>
</feature>
<comment type="similarity">
    <text evidence="5">Belongs to the draxin family.</text>
</comment>
<comment type="subcellular location">
    <subcellularLocation>
        <location evidence="5">Secreted</location>
    </subcellularLocation>
</comment>
<feature type="compositionally biased region" description="Gly residues" evidence="6">
    <location>
        <begin position="102"/>
        <end position="116"/>
    </location>
</feature>